<dbReference type="FunFam" id="1.10.10.10:FF:000001">
    <property type="entry name" value="LysR family transcriptional regulator"/>
    <property type="match status" value="1"/>
</dbReference>
<organism evidence="6 7">
    <name type="scientific">Sphingomonas taxi</name>
    <dbReference type="NCBI Taxonomy" id="1549858"/>
    <lineage>
        <taxon>Bacteria</taxon>
        <taxon>Pseudomonadati</taxon>
        <taxon>Pseudomonadota</taxon>
        <taxon>Alphaproteobacteria</taxon>
        <taxon>Sphingomonadales</taxon>
        <taxon>Sphingomonadaceae</taxon>
        <taxon>Sphingomonas</taxon>
    </lineage>
</organism>
<comment type="similarity">
    <text evidence="1">Belongs to the LysR transcriptional regulatory family.</text>
</comment>
<keyword evidence="3" id="KW-0238">DNA-binding</keyword>
<keyword evidence="4" id="KW-0804">Transcription</keyword>
<evidence type="ECO:0000256" key="1">
    <source>
        <dbReference type="ARBA" id="ARBA00009437"/>
    </source>
</evidence>
<dbReference type="GO" id="GO:0032993">
    <property type="term" value="C:protein-DNA complex"/>
    <property type="evidence" value="ECO:0007669"/>
    <property type="project" value="TreeGrafter"/>
</dbReference>
<dbReference type="InterPro" id="IPR005119">
    <property type="entry name" value="LysR_subst-bd"/>
</dbReference>
<comment type="caution">
    <text evidence="6">The sequence shown here is derived from an EMBL/GenBank/DDBJ whole genome shotgun (WGS) entry which is preliminary data.</text>
</comment>
<protein>
    <submittedName>
        <fullName evidence="6">LysR family transcriptional regulator</fullName>
    </submittedName>
</protein>
<feature type="domain" description="HTH lysR-type" evidence="5">
    <location>
        <begin position="2"/>
        <end position="59"/>
    </location>
</feature>
<dbReference type="PRINTS" id="PR00039">
    <property type="entry name" value="HTHLYSR"/>
</dbReference>
<dbReference type="Proteomes" id="UP000249229">
    <property type="component" value="Unassembled WGS sequence"/>
</dbReference>
<dbReference type="InterPro" id="IPR000847">
    <property type="entry name" value="LysR_HTH_N"/>
</dbReference>
<evidence type="ECO:0000256" key="4">
    <source>
        <dbReference type="ARBA" id="ARBA00023163"/>
    </source>
</evidence>
<proteinExistence type="inferred from homology"/>
<dbReference type="GO" id="GO:0003700">
    <property type="term" value="F:DNA-binding transcription factor activity"/>
    <property type="evidence" value="ECO:0007669"/>
    <property type="project" value="InterPro"/>
</dbReference>
<name>A0A2W5P239_9SPHN</name>
<keyword evidence="2" id="KW-0805">Transcription regulation</keyword>
<dbReference type="CDD" id="cd05466">
    <property type="entry name" value="PBP2_LTTR_substrate"/>
    <property type="match status" value="1"/>
</dbReference>
<dbReference type="PANTHER" id="PTHR30346">
    <property type="entry name" value="TRANSCRIPTIONAL DUAL REGULATOR HCAR-RELATED"/>
    <property type="match status" value="1"/>
</dbReference>
<dbReference type="AlphaFoldDB" id="A0A2W5P239"/>
<dbReference type="Gene3D" id="3.40.190.10">
    <property type="entry name" value="Periplasmic binding protein-like II"/>
    <property type="match status" value="2"/>
</dbReference>
<dbReference type="InterPro" id="IPR036390">
    <property type="entry name" value="WH_DNA-bd_sf"/>
</dbReference>
<gene>
    <name evidence="6" type="ORF">DI544_11590</name>
</gene>
<reference evidence="6 7" key="1">
    <citation type="submission" date="2017-08" db="EMBL/GenBank/DDBJ databases">
        <title>Infants hospitalized years apart are colonized by the same room-sourced microbial strains.</title>
        <authorList>
            <person name="Brooks B."/>
            <person name="Olm M.R."/>
            <person name="Firek B.A."/>
            <person name="Baker R."/>
            <person name="Thomas B.C."/>
            <person name="Morowitz M.J."/>
            <person name="Banfield J.F."/>
        </authorList>
    </citation>
    <scope>NUCLEOTIDE SEQUENCE [LARGE SCALE GENOMIC DNA]</scope>
    <source>
        <strain evidence="6">S2_005_001_R1_22</strain>
    </source>
</reference>
<dbReference type="InterPro" id="IPR036388">
    <property type="entry name" value="WH-like_DNA-bd_sf"/>
</dbReference>
<evidence type="ECO:0000259" key="5">
    <source>
        <dbReference type="PROSITE" id="PS50931"/>
    </source>
</evidence>
<evidence type="ECO:0000256" key="2">
    <source>
        <dbReference type="ARBA" id="ARBA00023015"/>
    </source>
</evidence>
<evidence type="ECO:0000313" key="6">
    <source>
        <dbReference type="EMBL" id="PZQ59294.1"/>
    </source>
</evidence>
<evidence type="ECO:0000256" key="3">
    <source>
        <dbReference type="ARBA" id="ARBA00023125"/>
    </source>
</evidence>
<dbReference type="SUPFAM" id="SSF53850">
    <property type="entry name" value="Periplasmic binding protein-like II"/>
    <property type="match status" value="1"/>
</dbReference>
<dbReference type="PROSITE" id="PS50931">
    <property type="entry name" value="HTH_LYSR"/>
    <property type="match status" value="1"/>
</dbReference>
<dbReference type="Pfam" id="PF00126">
    <property type="entry name" value="HTH_1"/>
    <property type="match status" value="1"/>
</dbReference>
<accession>A0A2W5P239</accession>
<dbReference type="EMBL" id="QFQI01000009">
    <property type="protein sequence ID" value="PZQ59294.1"/>
    <property type="molecule type" value="Genomic_DNA"/>
</dbReference>
<evidence type="ECO:0000313" key="7">
    <source>
        <dbReference type="Proteomes" id="UP000249229"/>
    </source>
</evidence>
<dbReference type="Gene3D" id="1.10.10.10">
    <property type="entry name" value="Winged helix-like DNA-binding domain superfamily/Winged helix DNA-binding domain"/>
    <property type="match status" value="1"/>
</dbReference>
<dbReference type="PANTHER" id="PTHR30346:SF28">
    <property type="entry name" value="HTH-TYPE TRANSCRIPTIONAL REGULATOR CYNR"/>
    <property type="match status" value="1"/>
</dbReference>
<sequence length="294" mass="32802">MIDRYLLRYFLAVIEKGNFSKAAAACGVSQPTLSVGIVKLERTLGRALFNRTNRRVELTEAGVRLAEHARKIEAEFSLAEREVRETALATTLRLGILVTIPPDWIERFLSDVATARPAHRVELVEGRERDLAEQLAHGRIDVALTLLRPENERLTRERLFREGYSLAVSSRHPLAARDVIEAGELADNPMIVRRSCELIADTSRFFTARGVRPSFPARTADEGRALAYVRAGLGVTIMPDGYRGDGIARPRLAGFDFEREVGLIYASHVDPARLGEQPPLRLLRATIEALRPTD</sequence>
<dbReference type="SUPFAM" id="SSF46785">
    <property type="entry name" value="Winged helix' DNA-binding domain"/>
    <property type="match status" value="1"/>
</dbReference>
<dbReference type="GO" id="GO:0003677">
    <property type="term" value="F:DNA binding"/>
    <property type="evidence" value="ECO:0007669"/>
    <property type="project" value="UniProtKB-KW"/>
</dbReference>
<dbReference type="Pfam" id="PF03466">
    <property type="entry name" value="LysR_substrate"/>
    <property type="match status" value="1"/>
</dbReference>